<protein>
    <submittedName>
        <fullName evidence="4">GNAT family N-acetyltransferase</fullName>
    </submittedName>
</protein>
<keyword evidence="1 4" id="KW-0808">Transferase</keyword>
<dbReference type="OrthoDB" id="9127144at2"/>
<dbReference type="InterPro" id="IPR000182">
    <property type="entry name" value="GNAT_dom"/>
</dbReference>
<evidence type="ECO:0000259" key="3">
    <source>
        <dbReference type="PROSITE" id="PS51186"/>
    </source>
</evidence>
<accession>A0A3B0CCK1</accession>
<dbReference type="PANTHER" id="PTHR43420:SF47">
    <property type="entry name" value="N-ACETYLTRANSFERASE DOMAIN-CONTAINING PROTEIN"/>
    <property type="match status" value="1"/>
</dbReference>
<dbReference type="Gene3D" id="3.40.630.30">
    <property type="match status" value="1"/>
</dbReference>
<dbReference type="CDD" id="cd04301">
    <property type="entry name" value="NAT_SF"/>
    <property type="match status" value="1"/>
</dbReference>
<comment type="caution">
    <text evidence="4">The sequence shown here is derived from an EMBL/GenBank/DDBJ whole genome shotgun (WGS) entry which is preliminary data.</text>
</comment>
<gene>
    <name evidence="4" type="ORF">D7M11_18075</name>
</gene>
<organism evidence="4 5">
    <name type="scientific">Paenibacillus ginsengarvi</name>
    <dbReference type="NCBI Taxonomy" id="400777"/>
    <lineage>
        <taxon>Bacteria</taxon>
        <taxon>Bacillati</taxon>
        <taxon>Bacillota</taxon>
        <taxon>Bacilli</taxon>
        <taxon>Bacillales</taxon>
        <taxon>Paenibacillaceae</taxon>
        <taxon>Paenibacillus</taxon>
    </lineage>
</organism>
<feature type="domain" description="N-acetyltransferase" evidence="3">
    <location>
        <begin position="3"/>
        <end position="148"/>
    </location>
</feature>
<dbReference type="AlphaFoldDB" id="A0A3B0CCK1"/>
<dbReference type="Proteomes" id="UP000282311">
    <property type="component" value="Unassembled WGS sequence"/>
</dbReference>
<dbReference type="PANTHER" id="PTHR43420">
    <property type="entry name" value="ACETYLTRANSFERASE"/>
    <property type="match status" value="1"/>
</dbReference>
<evidence type="ECO:0000313" key="4">
    <source>
        <dbReference type="EMBL" id="RKN82248.1"/>
    </source>
</evidence>
<dbReference type="Pfam" id="PF00583">
    <property type="entry name" value="Acetyltransf_1"/>
    <property type="match status" value="1"/>
</dbReference>
<evidence type="ECO:0000256" key="2">
    <source>
        <dbReference type="ARBA" id="ARBA00023315"/>
    </source>
</evidence>
<name>A0A3B0CCK1_9BACL</name>
<dbReference type="PROSITE" id="PS51186">
    <property type="entry name" value="GNAT"/>
    <property type="match status" value="1"/>
</dbReference>
<keyword evidence="5" id="KW-1185">Reference proteome</keyword>
<sequence length="148" mass="16898">MNISLRNVSDHNWYACTKLKVKAEQQAVFPVPVVYWIAESKFEPHFELRAVYSGEEPVGFAVFCSEADEEGNHWIMALMINEKHQGQGYGRAAIKMLIEQLRLMKAKRVMIGHRPNNEVAGRLYESLGFNKISEELIDGEIVRCLSLS</sequence>
<dbReference type="RefSeq" id="WP_120748631.1">
    <property type="nucleotide sequence ID" value="NZ_RBAH01000012.1"/>
</dbReference>
<reference evidence="4 5" key="1">
    <citation type="journal article" date="2007" name="Int. J. Syst. Evol. Microbiol.">
        <title>Paenibacillus ginsengarvi sp. nov., isolated from soil from ginseng cultivation.</title>
        <authorList>
            <person name="Yoon M.H."/>
            <person name="Ten L.N."/>
            <person name="Im W.T."/>
        </authorList>
    </citation>
    <scope>NUCLEOTIDE SEQUENCE [LARGE SCALE GENOMIC DNA]</scope>
    <source>
        <strain evidence="4 5">KCTC 13059</strain>
    </source>
</reference>
<dbReference type="InterPro" id="IPR050680">
    <property type="entry name" value="YpeA/RimI_acetyltransf"/>
</dbReference>
<dbReference type="EMBL" id="RBAH01000012">
    <property type="protein sequence ID" value="RKN82248.1"/>
    <property type="molecule type" value="Genomic_DNA"/>
</dbReference>
<dbReference type="SUPFAM" id="SSF55729">
    <property type="entry name" value="Acyl-CoA N-acyltransferases (Nat)"/>
    <property type="match status" value="1"/>
</dbReference>
<evidence type="ECO:0000313" key="5">
    <source>
        <dbReference type="Proteomes" id="UP000282311"/>
    </source>
</evidence>
<proteinExistence type="predicted"/>
<dbReference type="InterPro" id="IPR016181">
    <property type="entry name" value="Acyl_CoA_acyltransferase"/>
</dbReference>
<evidence type="ECO:0000256" key="1">
    <source>
        <dbReference type="ARBA" id="ARBA00022679"/>
    </source>
</evidence>
<keyword evidence="2" id="KW-0012">Acyltransferase</keyword>
<dbReference type="GO" id="GO:0016747">
    <property type="term" value="F:acyltransferase activity, transferring groups other than amino-acyl groups"/>
    <property type="evidence" value="ECO:0007669"/>
    <property type="project" value="InterPro"/>
</dbReference>